<dbReference type="GO" id="GO:0016239">
    <property type="term" value="P:positive regulation of macroautophagy"/>
    <property type="evidence" value="ECO:0007669"/>
    <property type="project" value="TreeGrafter"/>
</dbReference>
<dbReference type="GO" id="GO:1904263">
    <property type="term" value="P:positive regulation of TORC1 signaling"/>
    <property type="evidence" value="ECO:0007669"/>
    <property type="project" value="TreeGrafter"/>
</dbReference>
<dbReference type="PROSITE" id="PS50294">
    <property type="entry name" value="WD_REPEATS_REGION"/>
    <property type="match status" value="1"/>
</dbReference>
<dbReference type="FunCoup" id="A0A401GVG3">
    <property type="interactions" value="298"/>
</dbReference>
<keyword evidence="9" id="KW-1185">Reference proteome</keyword>
<protein>
    <submittedName>
        <fullName evidence="8">Uncharacterized protein</fullName>
    </submittedName>
</protein>
<accession>A0A401GVG3</accession>
<dbReference type="PROSITE" id="PS50082">
    <property type="entry name" value="WD_REPEATS_2"/>
    <property type="match status" value="1"/>
</dbReference>
<feature type="region of interest" description="Disordered" evidence="7">
    <location>
        <begin position="658"/>
        <end position="896"/>
    </location>
</feature>
<dbReference type="OrthoDB" id="60955at2759"/>
<dbReference type="AlphaFoldDB" id="A0A401GVG3"/>
<dbReference type="InterPro" id="IPR019775">
    <property type="entry name" value="WD40_repeat_CS"/>
</dbReference>
<dbReference type="EMBL" id="BFAD01000009">
    <property type="protein sequence ID" value="GBE86173.1"/>
    <property type="molecule type" value="Genomic_DNA"/>
</dbReference>
<feature type="compositionally biased region" description="Low complexity" evidence="7">
    <location>
        <begin position="854"/>
        <end position="871"/>
    </location>
</feature>
<organism evidence="8 9">
    <name type="scientific">Sparassis crispa</name>
    <dbReference type="NCBI Taxonomy" id="139825"/>
    <lineage>
        <taxon>Eukaryota</taxon>
        <taxon>Fungi</taxon>
        <taxon>Dikarya</taxon>
        <taxon>Basidiomycota</taxon>
        <taxon>Agaricomycotina</taxon>
        <taxon>Agaricomycetes</taxon>
        <taxon>Polyporales</taxon>
        <taxon>Sparassidaceae</taxon>
        <taxon>Sparassis</taxon>
    </lineage>
</organism>
<sequence length="1259" mass="136464">MLPTTVTTSRRPSLRNRSSFMAQTDLFSDSRTHGYQGPNRHVAFPRASSSGGGAIAKSEDGTRCVVAGRESLRILRMSDPTPGLSTPIDHKYVIGRGGHRIEASRNFWEGSGLKIDSATTDVAWGHGIFSNKILTSARNGELIMWDLNKPGSSKYERRARDHVRSIHALSYSSIVQNYCMTGSADGDLRVWDLRDLSKSIMRIRHPTCVRAVVFSPIPWRPLRAITALDNGCIYRWDLNMGQRGQLDRIPVAHAGPILALDWSLPSSTLSPARCTVQANWYGGTSSGMLGDILPGTGSLLGGGSAGEPEGTGEGWVASGGLDRCVKIWDLTGVSDKSHISHHPTYTLRTAFPVRRVLWRPGYECELAIVSNADFGTGGNSDLSHVSVPSTAGPTSGPSAISSGMENVTSSPRLGVSLNIVDDADNPEMSATSVSRGDRSDPIEVWDVRRGYIAKWSIGKSGMEGGVTDVAFADPHAIWAQHSSGTFSQLDLRQASKPLDAIPRTSVTWDASGSLTFVSDRPRPWDVPYDDIKPEKKEHLQEWQSKVKALGDATFVPSTQNMGMFTYDNSGNDLETFVKLAQGYRYEGSDKQSICACNAQVSIEAREYGAAQVWTILENLLTDLINTSPTSHLAVQPCATIGLPHSISAPAAIPTLTSLQPSTPLAPRSLSTDAESVHKNVKEVSPNTSSRHRDDRQGSLSHSPHRLTPTPSPASSPHPTSNSLPPTTIFARRDSTAGSSINTKRPRLPLSPRRPSFSTKSIHSVHSESPNDKSHGSLRHIGEGALDDSDSSGSDSKAGSVDEELKSDGENESPLRPPASPYLHPRVGTANPSPLSRVAGQHTWTEDEKEDEDSPSPGSTSESESSDTSSPGRVGKTKSRRDSTRSRTRSRSSTVASLAVASQHILVKCPSRSSIRTVTATPVQDSKVEAALWRDDTLREPLSAKHSTHKRSVSEALSSEFLLDGDERPEDHAHSSTQSDTHRKVIQEAEFQFRNLGWEAMREEFRALADEGNVQICTFLAIVAPEELKVTKSRMVRFLESYIDMLSRLRLHACAAYMRKFVDAEEIRATTALQTTIHTACGRCRKPIIVPLTGANSTVKPKGIYSYCSSCRSNVANCAICHLPVRTLLFKCPVCMHGGHQECYRNYYMRRPMVELTSPSFPPPGERQSLSGSDPGMTVVPPRTRGRATSRSGSTTGGDSDGGSDDSRGTGIRSVVAEGRARIDGGEQVYDASVQVLLGHPCAVGCGHHCWVVNAKSLPQ</sequence>
<comment type="caution">
    <text evidence="8">The sequence shown here is derived from an EMBL/GenBank/DDBJ whole genome shotgun (WGS) entry which is preliminary data.</text>
</comment>
<evidence type="ECO:0000256" key="2">
    <source>
        <dbReference type="ARBA" id="ARBA00022723"/>
    </source>
</evidence>
<evidence type="ECO:0000256" key="1">
    <source>
        <dbReference type="ARBA" id="ARBA00022574"/>
    </source>
</evidence>
<dbReference type="PANTHER" id="PTHR46200">
    <property type="entry name" value="GATOR COMPLEX PROTEIN WDR24"/>
    <property type="match status" value="1"/>
</dbReference>
<gene>
    <name evidence="8" type="ORF">SCP_0900500</name>
</gene>
<dbReference type="SUPFAM" id="SSF50978">
    <property type="entry name" value="WD40 repeat-like"/>
    <property type="match status" value="1"/>
</dbReference>
<evidence type="ECO:0000256" key="6">
    <source>
        <dbReference type="PROSITE-ProRule" id="PRU00221"/>
    </source>
</evidence>
<reference evidence="8 9" key="1">
    <citation type="journal article" date="2018" name="Sci. Rep.">
        <title>Genome sequence of the cauliflower mushroom Sparassis crispa (Hanabiratake) and its association with beneficial usage.</title>
        <authorList>
            <person name="Kiyama R."/>
            <person name="Furutani Y."/>
            <person name="Kawaguchi K."/>
            <person name="Nakanishi T."/>
        </authorList>
    </citation>
    <scope>NUCLEOTIDE SEQUENCE [LARGE SCALE GENOMIC DNA]</scope>
</reference>
<dbReference type="GO" id="GO:0005774">
    <property type="term" value="C:vacuolar membrane"/>
    <property type="evidence" value="ECO:0007669"/>
    <property type="project" value="TreeGrafter"/>
</dbReference>
<evidence type="ECO:0000256" key="4">
    <source>
        <dbReference type="ARBA" id="ARBA00022771"/>
    </source>
</evidence>
<name>A0A401GVG3_9APHY</name>
<dbReference type="PANTHER" id="PTHR46200:SF1">
    <property type="entry name" value="GATOR COMPLEX PROTEIN WDR24"/>
    <property type="match status" value="1"/>
</dbReference>
<keyword evidence="3" id="KW-0677">Repeat</keyword>
<keyword evidence="1 6" id="KW-0853">WD repeat</keyword>
<evidence type="ECO:0000313" key="9">
    <source>
        <dbReference type="Proteomes" id="UP000287166"/>
    </source>
</evidence>
<keyword evidence="2" id="KW-0479">Metal-binding</keyword>
<dbReference type="GO" id="GO:0061700">
    <property type="term" value="C:GATOR2 complex"/>
    <property type="evidence" value="ECO:0007669"/>
    <property type="project" value="TreeGrafter"/>
</dbReference>
<keyword evidence="4" id="KW-0863">Zinc-finger</keyword>
<feature type="compositionally biased region" description="Polar residues" evidence="7">
    <location>
        <begin position="658"/>
        <end position="673"/>
    </location>
</feature>
<dbReference type="PROSITE" id="PS00678">
    <property type="entry name" value="WD_REPEATS_1"/>
    <property type="match status" value="1"/>
</dbReference>
<dbReference type="Gene3D" id="2.130.10.10">
    <property type="entry name" value="YVTN repeat-like/Quinoprotein amine dehydrogenase"/>
    <property type="match status" value="2"/>
</dbReference>
<dbReference type="InterPro" id="IPR036322">
    <property type="entry name" value="WD40_repeat_dom_sf"/>
</dbReference>
<evidence type="ECO:0000256" key="3">
    <source>
        <dbReference type="ARBA" id="ARBA00022737"/>
    </source>
</evidence>
<keyword evidence="5" id="KW-0862">Zinc</keyword>
<dbReference type="RefSeq" id="XP_027617086.1">
    <property type="nucleotide sequence ID" value="XM_027761285.1"/>
</dbReference>
<dbReference type="InterPro" id="IPR015943">
    <property type="entry name" value="WD40/YVTN_repeat-like_dom_sf"/>
</dbReference>
<dbReference type="InterPro" id="IPR001680">
    <property type="entry name" value="WD40_rpt"/>
</dbReference>
<dbReference type="InterPro" id="IPR037590">
    <property type="entry name" value="WDR24"/>
</dbReference>
<feature type="repeat" description="WD" evidence="6">
    <location>
        <begin position="159"/>
        <end position="201"/>
    </location>
</feature>
<evidence type="ECO:0000256" key="5">
    <source>
        <dbReference type="ARBA" id="ARBA00022833"/>
    </source>
</evidence>
<feature type="region of interest" description="Disordered" evidence="7">
    <location>
        <begin position="387"/>
        <end position="406"/>
    </location>
</feature>
<dbReference type="InParanoid" id="A0A401GVG3"/>
<evidence type="ECO:0000313" key="8">
    <source>
        <dbReference type="EMBL" id="GBE86173.1"/>
    </source>
</evidence>
<evidence type="ECO:0000256" key="7">
    <source>
        <dbReference type="SAM" id="MobiDB-lite"/>
    </source>
</evidence>
<dbReference type="GO" id="GO:0008270">
    <property type="term" value="F:zinc ion binding"/>
    <property type="evidence" value="ECO:0007669"/>
    <property type="project" value="UniProtKB-KW"/>
</dbReference>
<dbReference type="GeneID" id="38783090"/>
<proteinExistence type="predicted"/>
<dbReference type="STRING" id="139825.A0A401GVG3"/>
<dbReference type="SMART" id="SM00320">
    <property type="entry name" value="WD40"/>
    <property type="match status" value="4"/>
</dbReference>
<dbReference type="Proteomes" id="UP000287166">
    <property type="component" value="Unassembled WGS sequence"/>
</dbReference>
<dbReference type="SUPFAM" id="SSF101908">
    <property type="entry name" value="Putative isomerase YbhE"/>
    <property type="match status" value="1"/>
</dbReference>
<feature type="region of interest" description="Disordered" evidence="7">
    <location>
        <begin position="1157"/>
        <end position="1210"/>
    </location>
</feature>
<feature type="compositionally biased region" description="Basic and acidic residues" evidence="7">
    <location>
        <begin position="764"/>
        <end position="774"/>
    </location>
</feature>
<dbReference type="GO" id="GO:0005829">
    <property type="term" value="C:cytosol"/>
    <property type="evidence" value="ECO:0007669"/>
    <property type="project" value="TreeGrafter"/>
</dbReference>